<dbReference type="Gene3D" id="3.40.720.10">
    <property type="entry name" value="Alkaline Phosphatase, subunit A"/>
    <property type="match status" value="1"/>
</dbReference>
<name>A0A812DWD3_ACAPH</name>
<comment type="caution">
    <text evidence="1">The sequence shown here is derived from an EMBL/GenBank/DDBJ whole genome shotgun (WGS) entry which is preliminary data.</text>
</comment>
<dbReference type="EMBL" id="CAHIKZ030004577">
    <property type="protein sequence ID" value="CAE1312476.1"/>
    <property type="molecule type" value="Genomic_DNA"/>
</dbReference>
<dbReference type="AlphaFoldDB" id="A0A812DWD3"/>
<reference evidence="1" key="1">
    <citation type="submission" date="2021-01" db="EMBL/GenBank/DDBJ databases">
        <authorList>
            <person name="Li R."/>
            <person name="Bekaert M."/>
        </authorList>
    </citation>
    <scope>NUCLEOTIDE SEQUENCE</scope>
    <source>
        <strain evidence="1">Farmed</strain>
    </source>
</reference>
<dbReference type="CDD" id="cd16021">
    <property type="entry name" value="ALP_like"/>
    <property type="match status" value="1"/>
</dbReference>
<protein>
    <submittedName>
        <fullName evidence="1">Uncharacterized protein</fullName>
    </submittedName>
</protein>
<proteinExistence type="predicted"/>
<dbReference type="Pfam" id="PF02995">
    <property type="entry name" value="DUF229"/>
    <property type="match status" value="1"/>
</dbReference>
<dbReference type="InterPro" id="IPR017850">
    <property type="entry name" value="Alkaline_phosphatase_core_sf"/>
</dbReference>
<accession>A0A812DWD3</accession>
<dbReference type="GO" id="GO:0005615">
    <property type="term" value="C:extracellular space"/>
    <property type="evidence" value="ECO:0007669"/>
    <property type="project" value="TreeGrafter"/>
</dbReference>
<evidence type="ECO:0000313" key="1">
    <source>
        <dbReference type="EMBL" id="CAE1312476.1"/>
    </source>
</evidence>
<dbReference type="InterPro" id="IPR004245">
    <property type="entry name" value="DUF229"/>
</dbReference>
<organism evidence="1 2">
    <name type="scientific">Acanthosepion pharaonis</name>
    <name type="common">Pharaoh cuttlefish</name>
    <name type="synonym">Sepia pharaonis</name>
    <dbReference type="NCBI Taxonomy" id="158019"/>
    <lineage>
        <taxon>Eukaryota</taxon>
        <taxon>Metazoa</taxon>
        <taxon>Spiralia</taxon>
        <taxon>Lophotrochozoa</taxon>
        <taxon>Mollusca</taxon>
        <taxon>Cephalopoda</taxon>
        <taxon>Coleoidea</taxon>
        <taxon>Decapodiformes</taxon>
        <taxon>Sepiida</taxon>
        <taxon>Sepiina</taxon>
        <taxon>Sepiidae</taxon>
        <taxon>Acanthosepion</taxon>
    </lineage>
</organism>
<dbReference type="Proteomes" id="UP000597762">
    <property type="component" value="Unassembled WGS sequence"/>
</dbReference>
<dbReference type="OrthoDB" id="413313at2759"/>
<dbReference type="PANTHER" id="PTHR10974:SF1">
    <property type="entry name" value="FI08016P-RELATED"/>
    <property type="match status" value="1"/>
</dbReference>
<evidence type="ECO:0000313" key="2">
    <source>
        <dbReference type="Proteomes" id="UP000597762"/>
    </source>
</evidence>
<keyword evidence="2" id="KW-1185">Reference proteome</keyword>
<sequence>MFIKQENYSGYLVETKQCRIPNIDPFDPSIAMYLRVTIWQPCPSRQSLTYQNGDVLRLNRTLIEYYHGNHFKICKYYPIVRDSVNDDTFHILNAGVDFNNDVAVKYQFIKVVCFDTSNIVIYTNYHAYVLHANITQPKRLTKVDKIRQVLSKNSAQLKSTTLNKTSLLTTVPTTTVRPQRTVPEVKVKLNVLLVGVDSMSRLNFMRQMPRTRSYLLENMGAFDMSGYNKVADNTFVNLVPILVGKYVEDLPWNETLSKQPFDKYEFMWDRYKEYGFATLFAEDAPGMAAFNYAKSGFHKQPTDHYYRPFALAVEADPEVRSADSHCIRDRMEAEMLLQYTYDFARVYEKDQYFGLTFISRLTHDDINNAGRGDLVYLKFFQKLHEDNLLKNTILFFFSDHGIRFGNFRKTYIGKIEERLPFMFIVPPSSLIRRYPNLWGNMKVNTHRLTTPFDIYETLLASLDIDTAAKNVDKQIANGFPKRKQTRYSLFTRVPYERTCEDATILTHWCSCHQLTQIDVNDGKIIRAAEDLVKKLNQLLYKLREKCVILKLNKILDASLIGANDELLRFQDSVNDVIDRQVYFGKQAESTKTDYQLTIETTPGLAHFEASLRHEEGTDIYTLLGDISRTNLIGRQADCIDNAKLQKYCCCHEKND</sequence>
<dbReference type="PANTHER" id="PTHR10974">
    <property type="entry name" value="FI08016P-RELATED"/>
    <property type="match status" value="1"/>
</dbReference>
<dbReference type="FunFam" id="3.40.720.10:FF:000017">
    <property type="entry name" value="Predicted protein"/>
    <property type="match status" value="1"/>
</dbReference>
<dbReference type="SUPFAM" id="SSF53649">
    <property type="entry name" value="Alkaline phosphatase-like"/>
    <property type="match status" value="1"/>
</dbReference>
<gene>
    <name evidence="1" type="ORF">SPHA_63791</name>
</gene>